<feature type="region of interest" description="Disordered" evidence="1">
    <location>
        <begin position="417"/>
        <end position="476"/>
    </location>
</feature>
<gene>
    <name evidence="2" type="ORF">PR048_000531</name>
</gene>
<feature type="non-terminal residue" evidence="2">
    <location>
        <position position="476"/>
    </location>
</feature>
<evidence type="ECO:0000256" key="1">
    <source>
        <dbReference type="SAM" id="MobiDB-lite"/>
    </source>
</evidence>
<proteinExistence type="predicted"/>
<accession>A0ABQ9IFU1</accession>
<keyword evidence="3" id="KW-1185">Reference proteome</keyword>
<dbReference type="Proteomes" id="UP001159363">
    <property type="component" value="Chromosome 1"/>
</dbReference>
<evidence type="ECO:0000313" key="2">
    <source>
        <dbReference type="EMBL" id="KAJ8895206.1"/>
    </source>
</evidence>
<feature type="compositionally biased region" description="Basic and acidic residues" evidence="1">
    <location>
        <begin position="417"/>
        <end position="431"/>
    </location>
</feature>
<sequence length="476" mass="54054">MIALLVCCHAETASRGVPELAPDLEDRMTNLVILPPFSTATCIHTDVRSCSARKLTVESPFTGELFARGGRIQVEACTPRLPPLCFLPYFRPVLQRVWAGVETLHHRHPRFLVCNSDNSRDSCDKRGSISENAFLHPHIPLLQSLVHRQKKGKKHVLNFLWCYGVFRMHRSEMVAWMGVEDSHIFYVHNYSLWKFRWSESERFGQPTRVKRGEQRAAPGMQRRWKLGDPRENPPASDVVRHDSHVRKFGSGPHGASNPARLDGRRLGRFPAASPGFLHVGNVADVSVGWRVFSGYSRLSRLHIRNASPSETHFTRSSSLKTSLLKRRPGPLSYSHREKYFVEQNKVQRGSTRGDRDMSNNSLIASTRKALNWRAGLPATHIVAEGHYENGTLNHGFPETLTRNLVTLKEAIEMIMEQRRNERRGETGDTRENPQTNGIVRHDSHLRKSGVTRPGIEPGSPCWEASRLTALEEEKKN</sequence>
<protein>
    <submittedName>
        <fullName evidence="2">Uncharacterized protein</fullName>
    </submittedName>
</protein>
<comment type="caution">
    <text evidence="2">The sequence shown here is derived from an EMBL/GenBank/DDBJ whole genome shotgun (WGS) entry which is preliminary data.</text>
</comment>
<reference evidence="2 3" key="1">
    <citation type="submission" date="2023-02" db="EMBL/GenBank/DDBJ databases">
        <title>LHISI_Scaffold_Assembly.</title>
        <authorList>
            <person name="Stuart O.P."/>
            <person name="Cleave R."/>
            <person name="Magrath M.J.L."/>
            <person name="Mikheyev A.S."/>
        </authorList>
    </citation>
    <scope>NUCLEOTIDE SEQUENCE [LARGE SCALE GENOMIC DNA]</scope>
    <source>
        <strain evidence="2">Daus_M_001</strain>
        <tissue evidence="2">Leg muscle</tissue>
    </source>
</reference>
<organism evidence="2 3">
    <name type="scientific">Dryococelus australis</name>
    <dbReference type="NCBI Taxonomy" id="614101"/>
    <lineage>
        <taxon>Eukaryota</taxon>
        <taxon>Metazoa</taxon>
        <taxon>Ecdysozoa</taxon>
        <taxon>Arthropoda</taxon>
        <taxon>Hexapoda</taxon>
        <taxon>Insecta</taxon>
        <taxon>Pterygota</taxon>
        <taxon>Neoptera</taxon>
        <taxon>Polyneoptera</taxon>
        <taxon>Phasmatodea</taxon>
        <taxon>Verophasmatodea</taxon>
        <taxon>Anareolatae</taxon>
        <taxon>Phasmatidae</taxon>
        <taxon>Eurycanthinae</taxon>
        <taxon>Dryococelus</taxon>
    </lineage>
</organism>
<name>A0ABQ9IFU1_9NEOP</name>
<evidence type="ECO:0000313" key="3">
    <source>
        <dbReference type="Proteomes" id="UP001159363"/>
    </source>
</evidence>
<dbReference type="EMBL" id="JARBHB010000001">
    <property type="protein sequence ID" value="KAJ8895206.1"/>
    <property type="molecule type" value="Genomic_DNA"/>
</dbReference>
<feature type="region of interest" description="Disordered" evidence="1">
    <location>
        <begin position="206"/>
        <end position="238"/>
    </location>
</feature>
<feature type="region of interest" description="Disordered" evidence="1">
    <location>
        <begin position="309"/>
        <end position="328"/>
    </location>
</feature>